<accession>A0A166TRU3</accession>
<dbReference type="OrthoDB" id="3059986at2759"/>
<sequence length="154" mass="17377">MSTQRPAFDDSSLEWKTATTKSGAPYQVGKPKTGNAGAEAEAKAGVRPRNLSDSRVFDVAVDWPASDTDTKCTADFQSKTNISEYELESASFPLYDYKLMINVISDPYYDVHYTYYFTDSVEGSDSYELDTEIDGWHVLRYYSDNATIIRVEGW</sequence>
<evidence type="ECO:0000313" key="3">
    <source>
        <dbReference type="Proteomes" id="UP000076532"/>
    </source>
</evidence>
<name>A0A166TRU3_9AGAM</name>
<proteinExistence type="predicted"/>
<organism evidence="2 3">
    <name type="scientific">Athelia psychrophila</name>
    <dbReference type="NCBI Taxonomy" id="1759441"/>
    <lineage>
        <taxon>Eukaryota</taxon>
        <taxon>Fungi</taxon>
        <taxon>Dikarya</taxon>
        <taxon>Basidiomycota</taxon>
        <taxon>Agaricomycotina</taxon>
        <taxon>Agaricomycetes</taxon>
        <taxon>Agaricomycetidae</taxon>
        <taxon>Atheliales</taxon>
        <taxon>Atheliaceae</taxon>
        <taxon>Athelia</taxon>
    </lineage>
</organism>
<keyword evidence="3" id="KW-1185">Reference proteome</keyword>
<dbReference type="Proteomes" id="UP000076532">
    <property type="component" value="Unassembled WGS sequence"/>
</dbReference>
<dbReference type="AlphaFoldDB" id="A0A166TRU3"/>
<reference evidence="2 3" key="1">
    <citation type="journal article" date="2016" name="Mol. Biol. Evol.">
        <title>Comparative Genomics of Early-Diverging Mushroom-Forming Fungi Provides Insights into the Origins of Lignocellulose Decay Capabilities.</title>
        <authorList>
            <person name="Nagy L.G."/>
            <person name="Riley R."/>
            <person name="Tritt A."/>
            <person name="Adam C."/>
            <person name="Daum C."/>
            <person name="Floudas D."/>
            <person name="Sun H."/>
            <person name="Yadav J.S."/>
            <person name="Pangilinan J."/>
            <person name="Larsson K.H."/>
            <person name="Matsuura K."/>
            <person name="Barry K."/>
            <person name="Labutti K."/>
            <person name="Kuo R."/>
            <person name="Ohm R.A."/>
            <person name="Bhattacharya S.S."/>
            <person name="Shirouzu T."/>
            <person name="Yoshinaga Y."/>
            <person name="Martin F.M."/>
            <person name="Grigoriev I.V."/>
            <person name="Hibbett D.S."/>
        </authorList>
    </citation>
    <scope>NUCLEOTIDE SEQUENCE [LARGE SCALE GENOMIC DNA]</scope>
    <source>
        <strain evidence="2 3">CBS 109695</strain>
    </source>
</reference>
<dbReference type="EMBL" id="KV417491">
    <property type="protein sequence ID" value="KZP30906.1"/>
    <property type="molecule type" value="Genomic_DNA"/>
</dbReference>
<feature type="region of interest" description="Disordered" evidence="1">
    <location>
        <begin position="20"/>
        <end position="47"/>
    </location>
</feature>
<protein>
    <submittedName>
        <fullName evidence="2">Uncharacterized protein</fullName>
    </submittedName>
</protein>
<evidence type="ECO:0000256" key="1">
    <source>
        <dbReference type="SAM" id="MobiDB-lite"/>
    </source>
</evidence>
<evidence type="ECO:0000313" key="2">
    <source>
        <dbReference type="EMBL" id="KZP30906.1"/>
    </source>
</evidence>
<gene>
    <name evidence="2" type="ORF">FIBSPDRAFT_926068</name>
</gene>